<evidence type="ECO:0000313" key="3">
    <source>
        <dbReference type="Proteomes" id="UP001162640"/>
    </source>
</evidence>
<sequence>MIPRNSKPQEGQKAKDIDAILGNITKLEVAEKKKKSGAPTPLNTGTQSQTKQQIQDQVSRFSSSPSNKPSDQKEQKLLASASGALLPSLSKAKGSRKGDFVSKDQSEESYKRSGRRRSSFGSMRESRLGNSESLPILVGGNPEDDTNDSSILKKEGSPSPKQSKRERRMRKTLDPGSVKFDVGFTVDEIKKSSTKREERRTAAKEKREAMLEAQRAAVLGSIDKKEERRIMFQMKKELQILQRKLLVQVCLAGYTKVWMERSEGNMEEWNEQKVFHAAARTIQRKWKKFIRALKLVNSLLIRQRLAHCEWRVLMWYHTTKRKMQAELLRTFFTDFAVQQVAYIIYTFRYRVVRVQRMIKSFLACKRARKLVLEKMWLRMERKVTDEESAFKKRKNSVIPALGDKLQSASKRFNIIENNMKKKNKNFQLDLLSGSRAEMQDLDSSAMSECTPKGVEIKTMRFLIRTHLEEQRMVHTERAAAILLEQQSAPTVTEDHAKQ</sequence>
<dbReference type="Proteomes" id="UP001162640">
    <property type="component" value="Unassembled WGS sequence"/>
</dbReference>
<gene>
    <name evidence="2" type="ORF">TL16_g12859</name>
</gene>
<feature type="region of interest" description="Disordered" evidence="1">
    <location>
        <begin position="31"/>
        <end position="174"/>
    </location>
</feature>
<evidence type="ECO:0000313" key="2">
    <source>
        <dbReference type="EMBL" id="GMH94274.1"/>
    </source>
</evidence>
<comment type="caution">
    <text evidence="2">The sequence shown here is derived from an EMBL/GenBank/DDBJ whole genome shotgun (WGS) entry which is preliminary data.</text>
</comment>
<protein>
    <submittedName>
        <fullName evidence="2">Uncharacterized protein</fullName>
    </submittedName>
</protein>
<dbReference type="AlphaFoldDB" id="A0A9W7BP97"/>
<feature type="compositionally biased region" description="Low complexity" evidence="1">
    <location>
        <begin position="44"/>
        <end position="69"/>
    </location>
</feature>
<organism evidence="2 3">
    <name type="scientific">Triparma laevis f. inornata</name>
    <dbReference type="NCBI Taxonomy" id="1714386"/>
    <lineage>
        <taxon>Eukaryota</taxon>
        <taxon>Sar</taxon>
        <taxon>Stramenopiles</taxon>
        <taxon>Ochrophyta</taxon>
        <taxon>Bolidophyceae</taxon>
        <taxon>Parmales</taxon>
        <taxon>Triparmaceae</taxon>
        <taxon>Triparma</taxon>
    </lineage>
</organism>
<dbReference type="EMBL" id="BLQM01000552">
    <property type="protein sequence ID" value="GMH94274.1"/>
    <property type="molecule type" value="Genomic_DNA"/>
</dbReference>
<reference evidence="3" key="1">
    <citation type="journal article" date="2023" name="Commun. Biol.">
        <title>Genome analysis of Parmales, the sister group of diatoms, reveals the evolutionary specialization of diatoms from phago-mixotrophs to photoautotrophs.</title>
        <authorList>
            <person name="Ban H."/>
            <person name="Sato S."/>
            <person name="Yoshikawa S."/>
            <person name="Yamada K."/>
            <person name="Nakamura Y."/>
            <person name="Ichinomiya M."/>
            <person name="Sato N."/>
            <person name="Blanc-Mathieu R."/>
            <person name="Endo H."/>
            <person name="Kuwata A."/>
            <person name="Ogata H."/>
        </authorList>
    </citation>
    <scope>NUCLEOTIDE SEQUENCE [LARGE SCALE GENOMIC DNA]</scope>
</reference>
<feature type="compositionally biased region" description="Low complexity" evidence="1">
    <location>
        <begin position="77"/>
        <end position="92"/>
    </location>
</feature>
<feature type="non-terminal residue" evidence="2">
    <location>
        <position position="1"/>
    </location>
</feature>
<proteinExistence type="predicted"/>
<name>A0A9W7BP97_9STRA</name>
<feature type="compositionally biased region" description="Basic and acidic residues" evidence="1">
    <location>
        <begin position="96"/>
        <end position="111"/>
    </location>
</feature>
<accession>A0A9W7BP97</accession>
<evidence type="ECO:0000256" key="1">
    <source>
        <dbReference type="SAM" id="MobiDB-lite"/>
    </source>
</evidence>